<dbReference type="EMBL" id="LAZR01009382">
    <property type="protein sequence ID" value="KKM72937.1"/>
    <property type="molecule type" value="Genomic_DNA"/>
</dbReference>
<evidence type="ECO:0000313" key="1">
    <source>
        <dbReference type="EMBL" id="KKM72937.1"/>
    </source>
</evidence>
<reference evidence="1" key="1">
    <citation type="journal article" date="2015" name="Nature">
        <title>Complex archaea that bridge the gap between prokaryotes and eukaryotes.</title>
        <authorList>
            <person name="Spang A."/>
            <person name="Saw J.H."/>
            <person name="Jorgensen S.L."/>
            <person name="Zaremba-Niedzwiedzka K."/>
            <person name="Martijn J."/>
            <person name="Lind A.E."/>
            <person name="van Eijk R."/>
            <person name="Schleper C."/>
            <person name="Guy L."/>
            <person name="Ettema T.J."/>
        </authorList>
    </citation>
    <scope>NUCLEOTIDE SEQUENCE</scope>
</reference>
<comment type="caution">
    <text evidence="1">The sequence shown here is derived from an EMBL/GenBank/DDBJ whole genome shotgun (WGS) entry which is preliminary data.</text>
</comment>
<organism evidence="1">
    <name type="scientific">marine sediment metagenome</name>
    <dbReference type="NCBI Taxonomy" id="412755"/>
    <lineage>
        <taxon>unclassified sequences</taxon>
        <taxon>metagenomes</taxon>
        <taxon>ecological metagenomes</taxon>
    </lineage>
</organism>
<proteinExistence type="predicted"/>
<gene>
    <name evidence="1" type="ORF">LCGC14_1415480</name>
</gene>
<protein>
    <submittedName>
        <fullName evidence="1">Uncharacterized protein</fullName>
    </submittedName>
</protein>
<accession>A0A0F9MUP1</accession>
<name>A0A0F9MUP1_9ZZZZ</name>
<feature type="non-terminal residue" evidence="1">
    <location>
        <position position="358"/>
    </location>
</feature>
<sequence length="358" mass="39561">MAYGNTKIVINSLTYDNHSNNILVGVRKHPETEDSQTAEVVLANADRRFTDLNLRGLTAVISYDFGSGYTATPTLTVITQDDITSNGQYQTVLTLVGLPDLLAEDKASKEYIHNLTDTKTVKDLLTEVLDTTAVASTVTAEQTSRASDFDMYFGSIIIVGQTLHIPNRTVSSLQFYLKKTGSPTGNITFFMRQAALIKEGVPVGGSEWLETKVLGDASTLSTSSAWKEATFDTPRLVSDDVHIYVEYQGGDSSNYVSIGYSSSNVKDGEHLGLRYATGEWNFFSDLDCGYKYSYSEAGVDVFTHTTSYTAVFDSESSLMDTYQPRDSFKIEEGESRLDVVNKLLDYVSDLKRFESDDQ</sequence>
<dbReference type="AlphaFoldDB" id="A0A0F9MUP1"/>